<feature type="transmembrane region" description="Helical" evidence="1">
    <location>
        <begin position="46"/>
        <end position="66"/>
    </location>
</feature>
<dbReference type="EMBL" id="SBII01000008">
    <property type="protein sequence ID" value="RWW99574.1"/>
    <property type="molecule type" value="Genomic_DNA"/>
</dbReference>
<dbReference type="RefSeq" id="WP_128390125.1">
    <property type="nucleotide sequence ID" value="NZ_SBII01000008.1"/>
</dbReference>
<dbReference type="OrthoDB" id="1355248at2"/>
<comment type="caution">
    <text evidence="2">The sequence shown here is derived from an EMBL/GenBank/DDBJ whole genome shotgun (WGS) entry which is preliminary data.</text>
</comment>
<reference evidence="2 3" key="1">
    <citation type="submission" date="2019-01" db="EMBL/GenBank/DDBJ databases">
        <title>Flavobacterium sp. nov.,isolated from freshwater.</title>
        <authorList>
            <person name="Zhang R."/>
            <person name="Du Z.-J."/>
        </authorList>
    </citation>
    <scope>NUCLEOTIDE SEQUENCE [LARGE SCALE GENOMIC DNA]</scope>
    <source>
        <strain evidence="2 3">1E403</strain>
    </source>
</reference>
<evidence type="ECO:0000256" key="1">
    <source>
        <dbReference type="SAM" id="Phobius"/>
    </source>
</evidence>
<evidence type="ECO:0000313" key="2">
    <source>
        <dbReference type="EMBL" id="RWW99574.1"/>
    </source>
</evidence>
<evidence type="ECO:0000313" key="3">
    <source>
        <dbReference type="Proteomes" id="UP000287527"/>
    </source>
</evidence>
<keyword evidence="1" id="KW-1133">Transmembrane helix</keyword>
<keyword evidence="3" id="KW-1185">Reference proteome</keyword>
<gene>
    <name evidence="2" type="ORF">EPI11_11515</name>
</gene>
<name>A0A3S3Q897_9FLAO</name>
<organism evidence="2 3">
    <name type="scientific">Flavobacterium cerinum</name>
    <dbReference type="NCBI Taxonomy" id="2502784"/>
    <lineage>
        <taxon>Bacteria</taxon>
        <taxon>Pseudomonadati</taxon>
        <taxon>Bacteroidota</taxon>
        <taxon>Flavobacteriia</taxon>
        <taxon>Flavobacteriales</taxon>
        <taxon>Flavobacteriaceae</taxon>
        <taxon>Flavobacterium</taxon>
    </lineage>
</organism>
<keyword evidence="1" id="KW-0812">Transmembrane</keyword>
<feature type="transmembrane region" description="Helical" evidence="1">
    <location>
        <begin position="72"/>
        <end position="93"/>
    </location>
</feature>
<proteinExistence type="predicted"/>
<protein>
    <submittedName>
        <fullName evidence="2">Uncharacterized protein</fullName>
    </submittedName>
</protein>
<dbReference type="Proteomes" id="UP000287527">
    <property type="component" value="Unassembled WGS sequence"/>
</dbReference>
<accession>A0A3S3Q897</accession>
<sequence>MEMDIMPVFNNCYGKVFDDKVILASPLRENHVALDSISKLKLVARFNLDSVLWVFISVSFFLMVYHERNFHGWIYSVVFGISIVFTILSLVMVEKSHHIMLLMNDGSKKKIAVSKNKKKDAEKFVAIAMKKCGR</sequence>
<keyword evidence="1" id="KW-0472">Membrane</keyword>
<dbReference type="AlphaFoldDB" id="A0A3S3Q897"/>